<accession>A0A8T4H7X6</accession>
<comment type="caution">
    <text evidence="3">The sequence shown here is derived from an EMBL/GenBank/DDBJ whole genome shotgun (WGS) entry which is preliminary data.</text>
</comment>
<gene>
    <name evidence="3" type="ORF">J5U18_01265</name>
</gene>
<organism evidence="3 4">
    <name type="scientific">Rhinopithecimicrobium faecis</name>
    <dbReference type="NCBI Taxonomy" id="2820698"/>
    <lineage>
        <taxon>Bacteria</taxon>
        <taxon>Pseudomonadati</taxon>
        <taxon>Bacteroidota</taxon>
        <taxon>Sphingobacteriia</taxon>
        <taxon>Sphingobacteriales</taxon>
        <taxon>Sphingobacteriaceae</taxon>
        <taxon>Rhinopithecimicrobium</taxon>
    </lineage>
</organism>
<dbReference type="CDD" id="cd09083">
    <property type="entry name" value="EEP-1"/>
    <property type="match status" value="1"/>
</dbReference>
<dbReference type="InterPro" id="IPR005135">
    <property type="entry name" value="Endo/exonuclease/phosphatase"/>
</dbReference>
<evidence type="ECO:0000256" key="1">
    <source>
        <dbReference type="SAM" id="SignalP"/>
    </source>
</evidence>
<feature type="chain" id="PRO_5035886809" evidence="1">
    <location>
        <begin position="21"/>
        <end position="304"/>
    </location>
</feature>
<dbReference type="GO" id="GO:0000175">
    <property type="term" value="F:3'-5'-RNA exonuclease activity"/>
    <property type="evidence" value="ECO:0007669"/>
    <property type="project" value="TreeGrafter"/>
</dbReference>
<dbReference type="Proteomes" id="UP000679691">
    <property type="component" value="Unassembled WGS sequence"/>
</dbReference>
<evidence type="ECO:0000313" key="4">
    <source>
        <dbReference type="Proteomes" id="UP000679691"/>
    </source>
</evidence>
<dbReference type="Gene3D" id="3.60.10.10">
    <property type="entry name" value="Endonuclease/exonuclease/phosphatase"/>
    <property type="match status" value="1"/>
</dbReference>
<dbReference type="GO" id="GO:0004519">
    <property type="term" value="F:endonuclease activity"/>
    <property type="evidence" value="ECO:0007669"/>
    <property type="project" value="UniProtKB-KW"/>
</dbReference>
<keyword evidence="4" id="KW-1185">Reference proteome</keyword>
<dbReference type="InterPro" id="IPR050410">
    <property type="entry name" value="CCR4/nocturin_mRNA_transcr"/>
</dbReference>
<proteinExistence type="predicted"/>
<dbReference type="EMBL" id="JAGKSB010000001">
    <property type="protein sequence ID" value="MBP3942206.1"/>
    <property type="molecule type" value="Genomic_DNA"/>
</dbReference>
<evidence type="ECO:0000259" key="2">
    <source>
        <dbReference type="Pfam" id="PF03372"/>
    </source>
</evidence>
<dbReference type="Pfam" id="PF03372">
    <property type="entry name" value="Exo_endo_phos"/>
    <property type="match status" value="1"/>
</dbReference>
<sequence length="304" mass="34555">MVRSLACTLCCILTSTVIYAQSMNIASYNIRNNNQGDVKNGNGWPQRLPAVAALINYHEFDIFGAQEVLHNQVTDLLTQLPAFEYTGVARDDGQTKGEYSPIFYRKDRFKILKSGTFWLAEKTDKPVKGWDAALPRICSYAQFKDLKSKKSFWVFNLHMDHIGVVAREKSAELVLQKVQEIAKGQHVLLMGDFNVDQKNNSYAILNNSKLLKDSYELSPLRYALNGTFNAFDANLFTESRIDHIFVTPDIDVQKYGILTDTYRMSSADAKELKKGDFPAELSFKDYIARMPSDHFPVAIRVEIK</sequence>
<name>A0A8T4H7X6_9SPHI</name>
<keyword evidence="3" id="KW-0378">Hydrolase</keyword>
<feature type="domain" description="Endonuclease/exonuclease/phosphatase" evidence="2">
    <location>
        <begin position="26"/>
        <end position="294"/>
    </location>
</feature>
<keyword evidence="3" id="KW-0255">Endonuclease</keyword>
<dbReference type="PANTHER" id="PTHR12121">
    <property type="entry name" value="CARBON CATABOLITE REPRESSOR PROTEIN 4"/>
    <property type="match status" value="1"/>
</dbReference>
<feature type="signal peptide" evidence="1">
    <location>
        <begin position="1"/>
        <end position="20"/>
    </location>
</feature>
<dbReference type="InterPro" id="IPR036691">
    <property type="entry name" value="Endo/exonu/phosph_ase_sf"/>
</dbReference>
<dbReference type="PANTHER" id="PTHR12121:SF36">
    <property type="entry name" value="ENDONUCLEASE_EXONUCLEASE_PHOSPHATASE DOMAIN-CONTAINING PROTEIN"/>
    <property type="match status" value="1"/>
</dbReference>
<evidence type="ECO:0000313" key="3">
    <source>
        <dbReference type="EMBL" id="MBP3942206.1"/>
    </source>
</evidence>
<keyword evidence="3" id="KW-0540">Nuclease</keyword>
<dbReference type="SUPFAM" id="SSF56219">
    <property type="entry name" value="DNase I-like"/>
    <property type="match status" value="1"/>
</dbReference>
<reference evidence="3" key="1">
    <citation type="submission" date="2021-03" db="EMBL/GenBank/DDBJ databases">
        <authorList>
            <person name="Lu T."/>
            <person name="Wang Q."/>
            <person name="Han X."/>
        </authorList>
    </citation>
    <scope>NUCLEOTIDE SEQUENCE</scope>
    <source>
        <strain evidence="3">WQ 2009</strain>
    </source>
</reference>
<protein>
    <submittedName>
        <fullName evidence="3">Endonuclease/exonuclease/phosphatase family protein</fullName>
    </submittedName>
</protein>
<dbReference type="AlphaFoldDB" id="A0A8T4H7X6"/>
<keyword evidence="1" id="KW-0732">Signal</keyword>